<sequence length="140" mass="15240">MLEINPPLVVLTAIVFLGLIAILNSLLYKPMLKFIDERNASIKADEESVSQNANDLGAYEAQIQSIIADARSEANKIKQEAIDAAKNAAADEISSKKTALEAEYTQFLNALNAQKDELKASLLVKLPELKTALNGKLSRI</sequence>
<dbReference type="Pfam" id="PF00430">
    <property type="entry name" value="ATP-synt_B"/>
    <property type="match status" value="1"/>
</dbReference>
<dbReference type="NCBIfam" id="NF006293">
    <property type="entry name" value="PRK08476.1"/>
    <property type="match status" value="1"/>
</dbReference>
<evidence type="ECO:0000313" key="17">
    <source>
        <dbReference type="Proteomes" id="UP001173801"/>
    </source>
</evidence>
<proteinExistence type="inferred from homology"/>
<comment type="function">
    <text evidence="11">Component of the F(0) channel, it forms part of the peripheral stalk, linking F(1) to F(0). The b'-subunit is a diverged and duplicated form of b found in plants and photosynthetic bacteria.</text>
</comment>
<reference evidence="16" key="2">
    <citation type="journal article" date="2023" name="Microorganisms">
        <title>Isolation and Genomic Characteristics of Cat-Borne Campylobacter felis sp. nov. and Sheep-Borne Campylobacter ovis sp. nov.</title>
        <authorList>
            <person name="Wang H."/>
            <person name="Li Y."/>
            <person name="Gu Y."/>
            <person name="Zhou G."/>
            <person name="Chen X."/>
            <person name="Zhang X."/>
            <person name="Shao Z."/>
            <person name="Zhang J."/>
            <person name="Zhang M."/>
        </authorList>
    </citation>
    <scope>NUCLEOTIDE SEQUENCE</scope>
    <source>
        <strain evidence="16">PS10</strain>
    </source>
</reference>
<evidence type="ECO:0000256" key="10">
    <source>
        <dbReference type="ARBA" id="ARBA00025198"/>
    </source>
</evidence>
<evidence type="ECO:0000256" key="7">
    <source>
        <dbReference type="ARBA" id="ARBA00023065"/>
    </source>
</evidence>
<keyword evidence="4 13" id="KW-0812">Transmembrane</keyword>
<evidence type="ECO:0000256" key="3">
    <source>
        <dbReference type="ARBA" id="ARBA00022547"/>
    </source>
</evidence>
<evidence type="ECO:0000256" key="2">
    <source>
        <dbReference type="ARBA" id="ARBA00022448"/>
    </source>
</evidence>
<organism evidence="16 17">
    <name type="scientific">Campylobacter gastrosuis</name>
    <dbReference type="NCBI Taxonomy" id="2974576"/>
    <lineage>
        <taxon>Bacteria</taxon>
        <taxon>Pseudomonadati</taxon>
        <taxon>Campylobacterota</taxon>
        <taxon>Epsilonproteobacteria</taxon>
        <taxon>Campylobacterales</taxon>
        <taxon>Campylobacteraceae</taxon>
        <taxon>Campylobacter</taxon>
    </lineage>
</organism>
<dbReference type="PANTHER" id="PTHR33445:SF1">
    <property type="entry name" value="ATP SYNTHASE SUBUNIT B"/>
    <property type="match status" value="1"/>
</dbReference>
<comment type="similarity">
    <text evidence="1 13">Belongs to the ATPase B chain family.</text>
</comment>
<comment type="function">
    <text evidence="10">F(1)F(0) ATP synthase produces ATP from ADP in the presence of a proton or sodium gradient. F-type ATPases consist of two structural domains, F(1) containing the extramembraneous catalytic core and F(0) containing the membrane proton channel, linked together by a central stalk and a peripheral stalk. During catalysis, ATP synthesis in the catalytic domain of F(1) is coupled via a rotary mechanism of the central stalk subunits to proton translocation.</text>
</comment>
<evidence type="ECO:0000256" key="11">
    <source>
        <dbReference type="ARBA" id="ARBA00025614"/>
    </source>
</evidence>
<reference evidence="16" key="1">
    <citation type="submission" date="2022-08" db="EMBL/GenBank/DDBJ databases">
        <authorList>
            <person name="Wang H."/>
        </authorList>
    </citation>
    <scope>NUCLEOTIDE SEQUENCE</scope>
    <source>
        <strain evidence="16">PS10</strain>
    </source>
</reference>
<dbReference type="CDD" id="cd06503">
    <property type="entry name" value="ATP-synt_Fo_b"/>
    <property type="match status" value="1"/>
</dbReference>
<evidence type="ECO:0000256" key="15">
    <source>
        <dbReference type="SAM" id="Phobius"/>
    </source>
</evidence>
<evidence type="ECO:0000256" key="9">
    <source>
        <dbReference type="ARBA" id="ARBA00023310"/>
    </source>
</evidence>
<evidence type="ECO:0000256" key="14">
    <source>
        <dbReference type="SAM" id="Coils"/>
    </source>
</evidence>
<keyword evidence="17" id="KW-1185">Reference proteome</keyword>
<evidence type="ECO:0000313" key="16">
    <source>
        <dbReference type="EMBL" id="MDL0088907.1"/>
    </source>
</evidence>
<keyword evidence="14" id="KW-0175">Coiled coil</keyword>
<dbReference type="InterPro" id="IPR002146">
    <property type="entry name" value="ATP_synth_b/b'su_bac/chlpt"/>
</dbReference>
<evidence type="ECO:0000256" key="12">
    <source>
        <dbReference type="ARBA" id="ARBA00037847"/>
    </source>
</evidence>
<keyword evidence="7 13" id="KW-0406">Ion transport</keyword>
<feature type="transmembrane region" description="Helical" evidence="15">
    <location>
        <begin position="6"/>
        <end position="28"/>
    </location>
</feature>
<feature type="coiled-coil region" evidence="14">
    <location>
        <begin position="67"/>
        <end position="117"/>
    </location>
</feature>
<keyword evidence="3 13" id="KW-0138">CF(0)</keyword>
<comment type="subcellular location">
    <subcellularLocation>
        <location evidence="12">Endomembrane system</location>
        <topology evidence="12">Single-pass membrane protein</topology>
    </subcellularLocation>
</comment>
<evidence type="ECO:0000256" key="8">
    <source>
        <dbReference type="ARBA" id="ARBA00023136"/>
    </source>
</evidence>
<evidence type="ECO:0000256" key="4">
    <source>
        <dbReference type="ARBA" id="ARBA00022692"/>
    </source>
</evidence>
<evidence type="ECO:0000256" key="1">
    <source>
        <dbReference type="ARBA" id="ARBA00005513"/>
    </source>
</evidence>
<keyword evidence="8 15" id="KW-0472">Membrane</keyword>
<protein>
    <submittedName>
        <fullName evidence="16">FoF1 ATP synthase subunit B</fullName>
    </submittedName>
</protein>
<name>A0ABT7HQA9_9BACT</name>
<dbReference type="EMBL" id="JANURM010000005">
    <property type="protein sequence ID" value="MDL0088907.1"/>
    <property type="molecule type" value="Genomic_DNA"/>
</dbReference>
<evidence type="ECO:0000256" key="5">
    <source>
        <dbReference type="ARBA" id="ARBA00022781"/>
    </source>
</evidence>
<evidence type="ECO:0000256" key="6">
    <source>
        <dbReference type="ARBA" id="ARBA00022989"/>
    </source>
</evidence>
<dbReference type="InterPro" id="IPR050059">
    <property type="entry name" value="ATP_synthase_B_chain"/>
</dbReference>
<dbReference type="RefSeq" id="WP_284937565.1">
    <property type="nucleotide sequence ID" value="NZ_JANURM010000005.1"/>
</dbReference>
<dbReference type="PANTHER" id="PTHR33445">
    <property type="entry name" value="ATP SYNTHASE SUBUNIT B', CHLOROPLASTIC"/>
    <property type="match status" value="1"/>
</dbReference>
<keyword evidence="9" id="KW-0066">ATP synthesis</keyword>
<keyword evidence="6 15" id="KW-1133">Transmembrane helix</keyword>
<keyword evidence="2 13" id="KW-0813">Transport</keyword>
<accession>A0ABT7HQA9</accession>
<dbReference type="Proteomes" id="UP001173801">
    <property type="component" value="Unassembled WGS sequence"/>
</dbReference>
<gene>
    <name evidence="16" type="ORF">NYG85_05910</name>
</gene>
<comment type="caution">
    <text evidence="16">The sequence shown here is derived from an EMBL/GenBank/DDBJ whole genome shotgun (WGS) entry which is preliminary data.</text>
</comment>
<keyword evidence="5 13" id="KW-0375">Hydrogen ion transport</keyword>
<evidence type="ECO:0000256" key="13">
    <source>
        <dbReference type="RuleBase" id="RU003848"/>
    </source>
</evidence>